<evidence type="ECO:0000256" key="1">
    <source>
        <dbReference type="SAM" id="SignalP"/>
    </source>
</evidence>
<dbReference type="InterPro" id="IPR002509">
    <property type="entry name" value="NODB_dom"/>
</dbReference>
<comment type="caution">
    <text evidence="3">The sequence shown here is derived from an EMBL/GenBank/DDBJ whole genome shotgun (WGS) entry which is preliminary data.</text>
</comment>
<evidence type="ECO:0000313" key="4">
    <source>
        <dbReference type="Proteomes" id="UP000241848"/>
    </source>
</evidence>
<dbReference type="InterPro" id="IPR011330">
    <property type="entry name" value="Glyco_hydro/deAcase_b/a-brl"/>
</dbReference>
<dbReference type="PANTHER" id="PTHR10587">
    <property type="entry name" value="GLYCOSYL TRANSFERASE-RELATED"/>
    <property type="match status" value="1"/>
</dbReference>
<dbReference type="GO" id="GO:0016810">
    <property type="term" value="F:hydrolase activity, acting on carbon-nitrogen (but not peptide) bonds"/>
    <property type="evidence" value="ECO:0007669"/>
    <property type="project" value="InterPro"/>
</dbReference>
<evidence type="ECO:0000259" key="2">
    <source>
        <dbReference type="PROSITE" id="PS51677"/>
    </source>
</evidence>
<dbReference type="Gene3D" id="3.20.20.370">
    <property type="entry name" value="Glycoside hydrolase/deacetylase"/>
    <property type="match status" value="1"/>
</dbReference>
<feature type="chain" id="PRO_5039234436" description="NodB homology domain-containing protein" evidence="1">
    <location>
        <begin position="17"/>
        <end position="230"/>
    </location>
</feature>
<keyword evidence="1" id="KW-0732">Signal</keyword>
<gene>
    <name evidence="3" type="ORF">C7B45_15295</name>
</gene>
<dbReference type="EMBL" id="PXYV01000066">
    <property type="protein sequence ID" value="PSR20375.1"/>
    <property type="molecule type" value="Genomic_DNA"/>
</dbReference>
<proteinExistence type="predicted"/>
<name>A0A2T2WDP8_9FIRM</name>
<dbReference type="SUPFAM" id="SSF88713">
    <property type="entry name" value="Glycoside hydrolase/deacetylase"/>
    <property type="match status" value="1"/>
</dbReference>
<dbReference type="CDD" id="cd10917">
    <property type="entry name" value="CE4_NodB_like_6s_7s"/>
    <property type="match status" value="1"/>
</dbReference>
<dbReference type="Pfam" id="PF01522">
    <property type="entry name" value="Polysacc_deac_1"/>
    <property type="match status" value="1"/>
</dbReference>
<evidence type="ECO:0000313" key="3">
    <source>
        <dbReference type="EMBL" id="PSR20375.1"/>
    </source>
</evidence>
<protein>
    <recommendedName>
        <fullName evidence="2">NodB homology domain-containing protein</fullName>
    </recommendedName>
</protein>
<organism evidence="3 4">
    <name type="scientific">Sulfobacillus acidophilus</name>
    <dbReference type="NCBI Taxonomy" id="53633"/>
    <lineage>
        <taxon>Bacteria</taxon>
        <taxon>Bacillati</taxon>
        <taxon>Bacillota</taxon>
        <taxon>Clostridia</taxon>
        <taxon>Eubacteriales</taxon>
        <taxon>Clostridiales Family XVII. Incertae Sedis</taxon>
        <taxon>Sulfobacillus</taxon>
    </lineage>
</organism>
<accession>A0A2T2WDP8</accession>
<reference evidence="3 4" key="1">
    <citation type="journal article" date="2014" name="BMC Genomics">
        <title>Comparison of environmental and isolate Sulfobacillus genomes reveals diverse carbon, sulfur, nitrogen, and hydrogen metabolisms.</title>
        <authorList>
            <person name="Justice N.B."/>
            <person name="Norman A."/>
            <person name="Brown C.T."/>
            <person name="Singh A."/>
            <person name="Thomas B.C."/>
            <person name="Banfield J.F."/>
        </authorList>
    </citation>
    <scope>NUCLEOTIDE SEQUENCE [LARGE SCALE GENOMIC DNA]</scope>
    <source>
        <strain evidence="3">AMDSBA3</strain>
    </source>
</reference>
<feature type="domain" description="NodB homology" evidence="2">
    <location>
        <begin position="39"/>
        <end position="230"/>
    </location>
</feature>
<dbReference type="PROSITE" id="PS51677">
    <property type="entry name" value="NODB"/>
    <property type="match status" value="1"/>
</dbReference>
<dbReference type="InterPro" id="IPR050248">
    <property type="entry name" value="Polysacc_deacetylase_ArnD"/>
</dbReference>
<dbReference type="Proteomes" id="UP000241848">
    <property type="component" value="Unassembled WGS sequence"/>
</dbReference>
<dbReference type="AlphaFoldDB" id="A0A2T2WDP8"/>
<dbReference type="GO" id="GO:0005975">
    <property type="term" value="P:carbohydrate metabolic process"/>
    <property type="evidence" value="ECO:0007669"/>
    <property type="project" value="InterPro"/>
</dbReference>
<feature type="signal peptide" evidence="1">
    <location>
        <begin position="1"/>
        <end position="16"/>
    </location>
</feature>
<sequence>MLALVMLLAYVPWALHGFGADSDLSRPAGTVTHFTVSGRWVALAFALDGSQGAVTAHLAQEVASSGDYATFFVVGLNVWKEQASLRRARQLGDDIESHSEGHINLAAHSYAADLQDLARANRAIERATGQRPRWLLPPYGAVSGSVVRAAHALGLGVILPSVGESIAAQTRRPSTLAQDILAHLTPGAILVLSVGAHDHLLVQELPTLLDLLRLDGYHVGSVGQLARRSG</sequence>